<gene>
    <name evidence="4" type="ORF">CN980_29270</name>
</gene>
<protein>
    <submittedName>
        <fullName evidence="4">Phage tail protein</fullName>
    </submittedName>
</protein>
<feature type="compositionally biased region" description="Polar residues" evidence="1">
    <location>
        <begin position="218"/>
        <end position="235"/>
    </location>
</feature>
<dbReference type="RefSeq" id="WP_098772021.1">
    <property type="nucleotide sequence ID" value="NZ_NUIQ01000327.1"/>
</dbReference>
<organism evidence="4 5">
    <name type="scientific">Bacillus cereus</name>
    <dbReference type="NCBI Taxonomy" id="1396"/>
    <lineage>
        <taxon>Bacteria</taxon>
        <taxon>Bacillati</taxon>
        <taxon>Bacillota</taxon>
        <taxon>Bacilli</taxon>
        <taxon>Bacillales</taxon>
        <taxon>Bacillaceae</taxon>
        <taxon>Bacillus</taxon>
        <taxon>Bacillus cereus group</taxon>
    </lineage>
</organism>
<dbReference type="AlphaFoldDB" id="A0A9X7C5W8"/>
<evidence type="ECO:0000259" key="3">
    <source>
        <dbReference type="Pfam" id="PF22768"/>
    </source>
</evidence>
<sequence>MLVFNGIDLENFFEEKYDQGFFMVNDIRGRGILSDEINELTVPHRPGSYFLSKRTPKRVLEIDFSLKGVSLFELRKRIDELNDLLNTDVPVQISFTDEPDLVYYGIKESVEEKLEKSNIHQATISIICSMPYKLGPNRKIDLKLEGSRLITNILNNGSEYSDANFKIKVENPSTFIDISRKKEEETQHFRMGYPVTVEERTVEKEQLVMHDEMKTMVGWTQNGPNTDEGENTGTLKSDGDRFVIDNFGAGSKWHGGVARKSLKEPLQDFTIEAIVECWNQNSAHSMGRVEIYLLDVNSDIIAKLTMAEVHLNVASNYGEIRAGKIKEGHHIISTTGDSPWTWNDFFGRLRLTRVGNFWAADIARILPGGVYDSESYREYFDVEEKYSKNQLAQVMVHIGGWQEVKRLNASVNDIKVWKFNKTTTLEAPYIVRKGDVVEIDTADASIKINGKDAIYTKDLFGDFINIEKGMNQIEVFPSDIGQVEVTYRERYL</sequence>
<feature type="domain" description="Siphovirus-type tail component C-terminal" evidence="3">
    <location>
        <begin position="407"/>
        <end position="491"/>
    </location>
</feature>
<dbReference type="Proteomes" id="UP000223834">
    <property type="component" value="Unassembled WGS sequence"/>
</dbReference>
<evidence type="ECO:0000313" key="4">
    <source>
        <dbReference type="EMBL" id="PGO61823.1"/>
    </source>
</evidence>
<feature type="domain" description="Siphovirus-type tail component RIFT-related" evidence="2">
    <location>
        <begin position="28"/>
        <end position="128"/>
    </location>
</feature>
<dbReference type="InterPro" id="IPR054738">
    <property type="entry name" value="Siphovirus-type_tail_C"/>
</dbReference>
<evidence type="ECO:0000256" key="1">
    <source>
        <dbReference type="SAM" id="MobiDB-lite"/>
    </source>
</evidence>
<reference evidence="4 5" key="1">
    <citation type="submission" date="2017-09" db="EMBL/GenBank/DDBJ databases">
        <title>Large-scale bioinformatics analysis of Bacillus genomes uncovers conserved roles of natural products in bacterial physiology.</title>
        <authorList>
            <consortium name="Agbiome Team Llc"/>
            <person name="Bleich R.M."/>
            <person name="Grubbs K.J."/>
            <person name="Santa Maria K.C."/>
            <person name="Allen S.E."/>
            <person name="Farag S."/>
            <person name="Shank E.A."/>
            <person name="Bowers A."/>
        </authorList>
    </citation>
    <scope>NUCLEOTIDE SEQUENCE [LARGE SCALE GENOMIC DNA]</scope>
    <source>
        <strain evidence="4 5">AFS049141</strain>
    </source>
</reference>
<dbReference type="Gene3D" id="2.40.30.200">
    <property type="match status" value="1"/>
</dbReference>
<evidence type="ECO:0000313" key="5">
    <source>
        <dbReference type="Proteomes" id="UP000223834"/>
    </source>
</evidence>
<dbReference type="InterPro" id="IPR008841">
    <property type="entry name" value="Siphovirus-type_tail_N"/>
</dbReference>
<comment type="caution">
    <text evidence="4">The sequence shown here is derived from an EMBL/GenBank/DDBJ whole genome shotgun (WGS) entry which is preliminary data.</text>
</comment>
<dbReference type="NCBIfam" id="TIGR01633">
    <property type="entry name" value="phi3626_gp14_N"/>
    <property type="match status" value="1"/>
</dbReference>
<accession>A0A9X7C5W8</accession>
<name>A0A9X7C5W8_BACCE</name>
<dbReference type="Gene3D" id="2.60.120.860">
    <property type="match status" value="1"/>
</dbReference>
<dbReference type="InterPro" id="IPR006520">
    <property type="entry name" value="Dit_BPSPP_N"/>
</dbReference>
<dbReference type="Pfam" id="PF05709">
    <property type="entry name" value="Sipho_tail"/>
    <property type="match status" value="1"/>
</dbReference>
<dbReference type="Pfam" id="PF22768">
    <property type="entry name" value="SPP1_Dit"/>
    <property type="match status" value="1"/>
</dbReference>
<proteinExistence type="predicted"/>
<evidence type="ECO:0000259" key="2">
    <source>
        <dbReference type="Pfam" id="PF05709"/>
    </source>
</evidence>
<dbReference type="EMBL" id="NUIQ01000327">
    <property type="protein sequence ID" value="PGO61823.1"/>
    <property type="molecule type" value="Genomic_DNA"/>
</dbReference>
<feature type="region of interest" description="Disordered" evidence="1">
    <location>
        <begin position="218"/>
        <end position="237"/>
    </location>
</feature>